<accession>A0A6S7BLD9</accession>
<proteinExistence type="predicted"/>
<name>A0A6S7BLD9_9BURK</name>
<dbReference type="EMBL" id="CADIKK010000038">
    <property type="protein sequence ID" value="CAB3804374.1"/>
    <property type="molecule type" value="Genomic_DNA"/>
</dbReference>
<dbReference type="AlphaFoldDB" id="A0A6S7BLD9"/>
<reference evidence="2 3" key="1">
    <citation type="submission" date="2020-04" db="EMBL/GenBank/DDBJ databases">
        <authorList>
            <person name="De Canck E."/>
        </authorList>
    </citation>
    <scope>NUCLEOTIDE SEQUENCE [LARGE SCALE GENOMIC DNA]</scope>
    <source>
        <strain evidence="2 3">LMG 28614</strain>
    </source>
</reference>
<dbReference type="Proteomes" id="UP000494365">
    <property type="component" value="Unassembled WGS sequence"/>
</dbReference>
<evidence type="ECO:0000256" key="1">
    <source>
        <dbReference type="SAM" id="MobiDB-lite"/>
    </source>
</evidence>
<keyword evidence="3" id="KW-1185">Reference proteome</keyword>
<sequence>MNLPEFEDRLVSEEIEAEESHDATHAVKSGKAIAEALVKFPKVRERGAKSRAKAGAVQQRTPASGSESKLASGSIGQSQFPFFLDEHIAALPNHLLRTPLFAPIQPCKERREYNDTQLPSPQGVTAKWKGTQLDMADQEVFMLALKLAQGVALNTPVRCDRAAFFKALGWKPSRTTGSFGTSAYEWLNKSFRRLTGTLSIETNRYNAHLPLVASWVQDKDTGEWEFTISSNILKLFQNNEFSFIDLAKRRQIKKRIHMAKWLQSYAMSHRRGLHQISVEHLKEWCGYNSPTRKFREALREALEELERVGVLLDVRFYKDDTMVRWVRGPA</sequence>
<feature type="region of interest" description="Disordered" evidence="1">
    <location>
        <begin position="48"/>
        <end position="72"/>
    </location>
</feature>
<dbReference type="RefSeq" id="WP_175152986.1">
    <property type="nucleotide sequence ID" value="NZ_CADIKK010000038.1"/>
</dbReference>
<protein>
    <submittedName>
        <fullName evidence="2">Uncharacterized protein</fullName>
    </submittedName>
</protein>
<feature type="compositionally biased region" description="Polar residues" evidence="1">
    <location>
        <begin position="58"/>
        <end position="72"/>
    </location>
</feature>
<gene>
    <name evidence="2" type="ORF">LMG28614_06020</name>
</gene>
<organism evidence="2 3">
    <name type="scientific">Paraburkholderia ultramafica</name>
    <dbReference type="NCBI Taxonomy" id="1544867"/>
    <lineage>
        <taxon>Bacteria</taxon>
        <taxon>Pseudomonadati</taxon>
        <taxon>Pseudomonadota</taxon>
        <taxon>Betaproteobacteria</taxon>
        <taxon>Burkholderiales</taxon>
        <taxon>Burkholderiaceae</taxon>
        <taxon>Paraburkholderia</taxon>
    </lineage>
</organism>
<dbReference type="InterPro" id="IPR010751">
    <property type="entry name" value="TrfA"/>
</dbReference>
<evidence type="ECO:0000313" key="3">
    <source>
        <dbReference type="Proteomes" id="UP000494365"/>
    </source>
</evidence>
<evidence type="ECO:0000313" key="2">
    <source>
        <dbReference type="EMBL" id="CAB3804374.1"/>
    </source>
</evidence>
<dbReference type="Pfam" id="PF07042">
    <property type="entry name" value="TrfA"/>
    <property type="match status" value="1"/>
</dbReference>